<evidence type="ECO:0000256" key="3">
    <source>
        <dbReference type="ARBA" id="ARBA00022692"/>
    </source>
</evidence>
<keyword evidence="2" id="KW-1003">Cell membrane</keyword>
<reference evidence="8 9" key="1">
    <citation type="submission" date="2024-04" db="EMBL/GenBank/DDBJ databases">
        <title>Novel species of the genus Ideonella isolated from streams.</title>
        <authorList>
            <person name="Lu H."/>
        </authorList>
    </citation>
    <scope>NUCLEOTIDE SEQUENCE [LARGE SCALE GENOMIC DNA]</scope>
    <source>
        <strain evidence="8 9">DXS29W</strain>
    </source>
</reference>
<dbReference type="RefSeq" id="WP_341425871.1">
    <property type="nucleotide sequence ID" value="NZ_JBBUTG010000005.1"/>
</dbReference>
<evidence type="ECO:0000256" key="6">
    <source>
        <dbReference type="SAM" id="MobiDB-lite"/>
    </source>
</evidence>
<dbReference type="InterPro" id="IPR051461">
    <property type="entry name" value="UPF0750_membrane"/>
</dbReference>
<proteinExistence type="predicted"/>
<dbReference type="PANTHER" id="PTHR33545">
    <property type="entry name" value="UPF0750 MEMBRANE PROTEIN YITT-RELATED"/>
    <property type="match status" value="1"/>
</dbReference>
<evidence type="ECO:0000256" key="1">
    <source>
        <dbReference type="ARBA" id="ARBA00004651"/>
    </source>
</evidence>
<keyword evidence="9" id="KW-1185">Reference proteome</keyword>
<evidence type="ECO:0000256" key="5">
    <source>
        <dbReference type="ARBA" id="ARBA00023136"/>
    </source>
</evidence>
<evidence type="ECO:0000313" key="8">
    <source>
        <dbReference type="EMBL" id="MEK8031493.1"/>
    </source>
</evidence>
<accession>A0ABU9BNF7</accession>
<feature type="transmembrane region" description="Helical" evidence="7">
    <location>
        <begin position="188"/>
        <end position="210"/>
    </location>
</feature>
<keyword evidence="4 7" id="KW-1133">Transmembrane helix</keyword>
<keyword evidence="3 7" id="KW-0812">Transmembrane</keyword>
<dbReference type="InterPro" id="IPR003740">
    <property type="entry name" value="YitT"/>
</dbReference>
<protein>
    <submittedName>
        <fullName evidence="8">YitT family protein</fullName>
    </submittedName>
</protein>
<dbReference type="EMBL" id="JBBUTG010000005">
    <property type="protein sequence ID" value="MEK8031493.1"/>
    <property type="molecule type" value="Genomic_DNA"/>
</dbReference>
<dbReference type="Pfam" id="PF02588">
    <property type="entry name" value="YitT_membrane"/>
    <property type="match status" value="1"/>
</dbReference>
<keyword evidence="5 7" id="KW-0472">Membrane</keyword>
<name>A0ABU9BNF7_9BURK</name>
<dbReference type="PANTHER" id="PTHR33545:SF5">
    <property type="entry name" value="UPF0750 MEMBRANE PROTEIN YITT"/>
    <property type="match status" value="1"/>
</dbReference>
<evidence type="ECO:0000256" key="7">
    <source>
        <dbReference type="SAM" id="Phobius"/>
    </source>
</evidence>
<feature type="region of interest" description="Disordered" evidence="6">
    <location>
        <begin position="1"/>
        <end position="44"/>
    </location>
</feature>
<evidence type="ECO:0000313" key="9">
    <source>
        <dbReference type="Proteomes" id="UP001371218"/>
    </source>
</evidence>
<evidence type="ECO:0000256" key="4">
    <source>
        <dbReference type="ARBA" id="ARBA00022989"/>
    </source>
</evidence>
<organism evidence="8 9">
    <name type="scientific">Ideonella lacteola</name>
    <dbReference type="NCBI Taxonomy" id="2984193"/>
    <lineage>
        <taxon>Bacteria</taxon>
        <taxon>Pseudomonadati</taxon>
        <taxon>Pseudomonadota</taxon>
        <taxon>Betaproteobacteria</taxon>
        <taxon>Burkholderiales</taxon>
        <taxon>Sphaerotilaceae</taxon>
        <taxon>Ideonella</taxon>
    </lineage>
</organism>
<sequence length="244" mass="25009">MTPPAASPVDSTATPAAPAGEAAGGVPAEPSNPTPAGVGPARASGTALRHSSVDDIQAGATAIILVSLGLSFLNSAGLMTGGTPGIAFLLSYSVGLPLGVALFLVNLPFYLLGWRGMGPRFTLKTLAAVAGLSLGVEVVRRLVVVQADIGYAAVAGGVLVGAGLLVMFRHQASFGGVNILALYLQRRWGWPAGKVQMAIDLAILMAAFGVMDLRRVGWSVVGALAVNAVLIWNHRPGRYFTLSR</sequence>
<feature type="transmembrane region" description="Helical" evidence="7">
    <location>
        <begin position="58"/>
        <end position="80"/>
    </location>
</feature>
<gene>
    <name evidence="8" type="ORF">AACH06_11750</name>
</gene>
<feature type="transmembrane region" description="Helical" evidence="7">
    <location>
        <begin position="125"/>
        <end position="143"/>
    </location>
</feature>
<dbReference type="Proteomes" id="UP001371218">
    <property type="component" value="Unassembled WGS sequence"/>
</dbReference>
<comment type="caution">
    <text evidence="8">The sequence shown here is derived from an EMBL/GenBank/DDBJ whole genome shotgun (WGS) entry which is preliminary data.</text>
</comment>
<comment type="subcellular location">
    <subcellularLocation>
        <location evidence="1">Cell membrane</location>
        <topology evidence="1">Multi-pass membrane protein</topology>
    </subcellularLocation>
</comment>
<feature type="transmembrane region" description="Helical" evidence="7">
    <location>
        <begin position="216"/>
        <end position="234"/>
    </location>
</feature>
<feature type="transmembrane region" description="Helical" evidence="7">
    <location>
        <begin position="86"/>
        <end position="113"/>
    </location>
</feature>
<feature type="transmembrane region" description="Helical" evidence="7">
    <location>
        <begin position="149"/>
        <end position="168"/>
    </location>
</feature>
<feature type="compositionally biased region" description="Low complexity" evidence="6">
    <location>
        <begin position="12"/>
        <end position="29"/>
    </location>
</feature>
<evidence type="ECO:0000256" key="2">
    <source>
        <dbReference type="ARBA" id="ARBA00022475"/>
    </source>
</evidence>